<comment type="caution">
    <text evidence="5">The sequence shown here is derived from an EMBL/GenBank/DDBJ whole genome shotgun (WGS) entry which is preliminary data.</text>
</comment>
<dbReference type="FunFam" id="1.10.1410.40:FF:000002">
    <property type="entry name" value="protein mab-21-like 1"/>
    <property type="match status" value="1"/>
</dbReference>
<sequence length="359" mass="41251">MLSPSSKFVMQLNKYVGEKVIPRKTSIYKAVRDISKVVTEVLREVEVQEPRFISSLNEVNGRFEGLTVVSATEFEVVLYLNQMGVFNFVDDGGTPGCAVLKLSDGRKRSMSLWVEFITASGYLSARKIRSRFQALVSQACEKCTCKDFVKLLPDSSEVKLRIRDKYIVHIVPAFRCQGIWPRSASQWPLSHYPWPNPQQINDVKNEGFNILSKESIYMKDKQASSEGDSWVMSFCEAEDRLLQDGSRRKCLSLLKTLRDRHLDLPGQPVTNYTMKTLMLYECEKHPRELDWDELCLGDRLNGVLLQLISCLQCRKCPHYFNPNVDLFKGKSTQCLDNAAKQCWRLTRELLINSRSLEKL</sequence>
<dbReference type="EMBL" id="CAJOBA010005510">
    <property type="protein sequence ID" value="CAF3745828.1"/>
    <property type="molecule type" value="Genomic_DNA"/>
</dbReference>
<keyword evidence="8" id="KW-1185">Reference proteome</keyword>
<dbReference type="EMBL" id="CAJNOQ010007604">
    <property type="protein sequence ID" value="CAF1173579.1"/>
    <property type="molecule type" value="Genomic_DNA"/>
</dbReference>
<dbReference type="Proteomes" id="UP000682733">
    <property type="component" value="Unassembled WGS sequence"/>
</dbReference>
<name>A0A814U9H9_9BILA</name>
<proteinExistence type="inferred from homology"/>
<evidence type="ECO:0000313" key="4">
    <source>
        <dbReference type="EMBL" id="CAF0974653.1"/>
    </source>
</evidence>
<dbReference type="Gene3D" id="3.30.460.90">
    <property type="match status" value="1"/>
</dbReference>
<gene>
    <name evidence="5" type="ORF">GPM918_LOCUS22315</name>
    <name evidence="4" type="ORF">OVA965_LOCUS13281</name>
    <name evidence="7" type="ORF">SRO942_LOCUS22313</name>
    <name evidence="6" type="ORF">TMI583_LOCUS13285</name>
</gene>
<dbReference type="EMBL" id="CAJNOK010005503">
    <property type="protein sequence ID" value="CAF0974653.1"/>
    <property type="molecule type" value="Genomic_DNA"/>
</dbReference>
<feature type="domain" description="Mab-21-like nucleotidyltransferase" evidence="2">
    <location>
        <begin position="63"/>
        <end position="244"/>
    </location>
</feature>
<feature type="domain" description="Mab-21-like HhH/H2TH-like" evidence="3">
    <location>
        <begin position="247"/>
        <end position="343"/>
    </location>
</feature>
<dbReference type="AlphaFoldDB" id="A0A814U9H9"/>
<evidence type="ECO:0000313" key="5">
    <source>
        <dbReference type="EMBL" id="CAF1173579.1"/>
    </source>
</evidence>
<dbReference type="InterPro" id="IPR024810">
    <property type="entry name" value="MAB21L/cGLR"/>
</dbReference>
<evidence type="ECO:0008006" key="9">
    <source>
        <dbReference type="Google" id="ProtNLM"/>
    </source>
</evidence>
<evidence type="ECO:0000259" key="3">
    <source>
        <dbReference type="Pfam" id="PF20266"/>
    </source>
</evidence>
<protein>
    <recommendedName>
        <fullName evidence="9">Protein mab-21</fullName>
    </recommendedName>
</protein>
<evidence type="ECO:0000313" key="8">
    <source>
        <dbReference type="Proteomes" id="UP000663829"/>
    </source>
</evidence>
<evidence type="ECO:0000256" key="1">
    <source>
        <dbReference type="ARBA" id="ARBA00008307"/>
    </source>
</evidence>
<dbReference type="InterPro" id="IPR046906">
    <property type="entry name" value="Mab-21_HhH/H2TH-like"/>
</dbReference>
<dbReference type="PANTHER" id="PTHR10656:SF70">
    <property type="entry name" value="PROTEIN MAB-21-RELATED"/>
    <property type="match status" value="1"/>
</dbReference>
<organism evidence="5 8">
    <name type="scientific">Didymodactylos carnosus</name>
    <dbReference type="NCBI Taxonomy" id="1234261"/>
    <lineage>
        <taxon>Eukaryota</taxon>
        <taxon>Metazoa</taxon>
        <taxon>Spiralia</taxon>
        <taxon>Gnathifera</taxon>
        <taxon>Rotifera</taxon>
        <taxon>Eurotatoria</taxon>
        <taxon>Bdelloidea</taxon>
        <taxon>Philodinida</taxon>
        <taxon>Philodinidae</taxon>
        <taxon>Didymodactylos</taxon>
    </lineage>
</organism>
<dbReference type="InterPro" id="IPR046903">
    <property type="entry name" value="Mab-21-like_nuc_Trfase"/>
</dbReference>
<comment type="similarity">
    <text evidence="1">Belongs to the mab-21 family.</text>
</comment>
<evidence type="ECO:0000313" key="6">
    <source>
        <dbReference type="EMBL" id="CAF3745828.1"/>
    </source>
</evidence>
<dbReference type="OrthoDB" id="5961151at2759"/>
<dbReference type="Proteomes" id="UP000677228">
    <property type="component" value="Unassembled WGS sequence"/>
</dbReference>
<dbReference type="Gene3D" id="1.10.1410.40">
    <property type="match status" value="1"/>
</dbReference>
<dbReference type="PANTHER" id="PTHR10656">
    <property type="entry name" value="CELL FATE DETERMINING PROTEIN MAB21-RELATED"/>
    <property type="match status" value="1"/>
</dbReference>
<evidence type="ECO:0000313" key="7">
    <source>
        <dbReference type="EMBL" id="CAF3937450.1"/>
    </source>
</evidence>
<dbReference type="Proteomes" id="UP000681722">
    <property type="component" value="Unassembled WGS sequence"/>
</dbReference>
<dbReference type="Pfam" id="PF03281">
    <property type="entry name" value="Mab-21"/>
    <property type="match status" value="1"/>
</dbReference>
<dbReference type="Pfam" id="PF20266">
    <property type="entry name" value="Mab-21_C"/>
    <property type="match status" value="1"/>
</dbReference>
<evidence type="ECO:0000259" key="2">
    <source>
        <dbReference type="Pfam" id="PF03281"/>
    </source>
</evidence>
<accession>A0A814U9H9</accession>
<reference evidence="5" key="1">
    <citation type="submission" date="2021-02" db="EMBL/GenBank/DDBJ databases">
        <authorList>
            <person name="Nowell W R."/>
        </authorList>
    </citation>
    <scope>NUCLEOTIDE SEQUENCE</scope>
</reference>
<dbReference type="SMART" id="SM01265">
    <property type="entry name" value="Mab-21"/>
    <property type="match status" value="1"/>
</dbReference>
<dbReference type="EMBL" id="CAJOBC010007604">
    <property type="protein sequence ID" value="CAF3937450.1"/>
    <property type="molecule type" value="Genomic_DNA"/>
</dbReference>
<dbReference type="Proteomes" id="UP000663829">
    <property type="component" value="Unassembled WGS sequence"/>
</dbReference>